<feature type="domain" description="Reverse transcriptase" evidence="2">
    <location>
        <begin position="1"/>
        <end position="159"/>
    </location>
</feature>
<feature type="signal peptide" evidence="1">
    <location>
        <begin position="1"/>
        <end position="20"/>
    </location>
</feature>
<dbReference type="OrthoDB" id="994369at2759"/>
<dbReference type="EMBL" id="JAIQCV010000003">
    <property type="protein sequence ID" value="KAH1113427.1"/>
    <property type="molecule type" value="Genomic_DNA"/>
</dbReference>
<evidence type="ECO:0000259" key="2">
    <source>
        <dbReference type="PROSITE" id="PS50878"/>
    </source>
</evidence>
<dbReference type="PROSITE" id="PS50878">
    <property type="entry name" value="RT_POL"/>
    <property type="match status" value="1"/>
</dbReference>
<comment type="caution">
    <text evidence="3">The sequence shown here is derived from an EMBL/GenBank/DDBJ whole genome shotgun (WGS) entry which is preliminary data.</text>
</comment>
<protein>
    <recommendedName>
        <fullName evidence="2">Reverse transcriptase domain-containing protein</fullName>
    </recommendedName>
</protein>
<dbReference type="Proteomes" id="UP000828251">
    <property type="component" value="Unassembled WGS sequence"/>
</dbReference>
<keyword evidence="4" id="KW-1185">Reference proteome</keyword>
<dbReference type="PANTHER" id="PTHR33116:SF75">
    <property type="entry name" value="RIBONUCLEASE H PROTEIN"/>
    <property type="match status" value="1"/>
</dbReference>
<evidence type="ECO:0000313" key="4">
    <source>
        <dbReference type="Proteomes" id="UP000828251"/>
    </source>
</evidence>
<dbReference type="InterPro" id="IPR043502">
    <property type="entry name" value="DNA/RNA_pol_sf"/>
</dbReference>
<reference evidence="3 4" key="1">
    <citation type="journal article" date="2021" name="Plant Biotechnol. J.">
        <title>Multi-omics assisted identification of the key and species-specific regulatory components of drought-tolerant mechanisms in Gossypium stocksii.</title>
        <authorList>
            <person name="Yu D."/>
            <person name="Ke L."/>
            <person name="Zhang D."/>
            <person name="Wu Y."/>
            <person name="Sun Y."/>
            <person name="Mei J."/>
            <person name="Sun J."/>
            <person name="Sun Y."/>
        </authorList>
    </citation>
    <scope>NUCLEOTIDE SEQUENCE [LARGE SCALE GENOMIC DNA]</scope>
    <source>
        <strain evidence="4">cv. E1</strain>
        <tissue evidence="3">Leaf</tissue>
    </source>
</reference>
<organism evidence="3 4">
    <name type="scientific">Gossypium stocksii</name>
    <dbReference type="NCBI Taxonomy" id="47602"/>
    <lineage>
        <taxon>Eukaryota</taxon>
        <taxon>Viridiplantae</taxon>
        <taxon>Streptophyta</taxon>
        <taxon>Embryophyta</taxon>
        <taxon>Tracheophyta</taxon>
        <taxon>Spermatophyta</taxon>
        <taxon>Magnoliopsida</taxon>
        <taxon>eudicotyledons</taxon>
        <taxon>Gunneridae</taxon>
        <taxon>Pentapetalae</taxon>
        <taxon>rosids</taxon>
        <taxon>malvids</taxon>
        <taxon>Malvales</taxon>
        <taxon>Malvaceae</taxon>
        <taxon>Malvoideae</taxon>
        <taxon>Gossypium</taxon>
    </lineage>
</organism>
<dbReference type="PANTHER" id="PTHR33116">
    <property type="entry name" value="REVERSE TRANSCRIPTASE ZINC-BINDING DOMAIN-CONTAINING PROTEIN-RELATED-RELATED"/>
    <property type="match status" value="1"/>
</dbReference>
<dbReference type="AlphaFoldDB" id="A0A9D4ACV5"/>
<evidence type="ECO:0000256" key="1">
    <source>
        <dbReference type="SAM" id="SignalP"/>
    </source>
</evidence>
<evidence type="ECO:0000313" key="3">
    <source>
        <dbReference type="EMBL" id="KAH1113427.1"/>
    </source>
</evidence>
<accession>A0A9D4ACV5</accession>
<sequence length="189" mass="21453">MGFGVMWTGWMLECVSTAKAAVLINGAVTNEFKFSRGLRQGDPLSPFLFILVTEALHLMLVKAEELGIIEGIKNIIPGESISHLQFTDDTILFLRADENMVRNSKYILRCFEIFSGLSINFSKSCIMGFNLEEEFLYRLAAVCRCKIGELPINYLGLPLRADPRKSSSWNEIIDRVERKLSSWKCRSFS</sequence>
<dbReference type="Pfam" id="PF00078">
    <property type="entry name" value="RVT_1"/>
    <property type="match status" value="1"/>
</dbReference>
<proteinExistence type="predicted"/>
<gene>
    <name evidence="3" type="ORF">J1N35_006805</name>
</gene>
<name>A0A9D4ACV5_9ROSI</name>
<dbReference type="SUPFAM" id="SSF56672">
    <property type="entry name" value="DNA/RNA polymerases"/>
    <property type="match status" value="1"/>
</dbReference>
<keyword evidence="1" id="KW-0732">Signal</keyword>
<dbReference type="InterPro" id="IPR000477">
    <property type="entry name" value="RT_dom"/>
</dbReference>
<feature type="chain" id="PRO_5038998217" description="Reverse transcriptase domain-containing protein" evidence="1">
    <location>
        <begin position="21"/>
        <end position="189"/>
    </location>
</feature>